<dbReference type="PANTHER" id="PTHR23501">
    <property type="entry name" value="MAJOR FACILITATOR SUPERFAMILY"/>
    <property type="match status" value="1"/>
</dbReference>
<dbReference type="GeneID" id="28868767"/>
<keyword evidence="9" id="KW-1185">Reference proteome</keyword>
<feature type="transmembrane region" description="Helical" evidence="6">
    <location>
        <begin position="498"/>
        <end position="516"/>
    </location>
</feature>
<dbReference type="GO" id="GO:0022857">
    <property type="term" value="F:transmembrane transporter activity"/>
    <property type="evidence" value="ECO:0007669"/>
    <property type="project" value="InterPro"/>
</dbReference>
<name>A0A1B7Y8B5_COLHI</name>
<dbReference type="GO" id="GO:0005886">
    <property type="term" value="C:plasma membrane"/>
    <property type="evidence" value="ECO:0007669"/>
    <property type="project" value="TreeGrafter"/>
</dbReference>
<feature type="transmembrane region" description="Helical" evidence="6">
    <location>
        <begin position="359"/>
        <end position="378"/>
    </location>
</feature>
<feature type="transmembrane region" description="Helical" evidence="6">
    <location>
        <begin position="153"/>
        <end position="173"/>
    </location>
</feature>
<accession>A0A1B7Y8B5</accession>
<dbReference type="VEuPathDB" id="FungiDB:CH63R_09686"/>
<dbReference type="EMBL" id="LTAN01000006">
    <property type="protein sequence ID" value="OBR08165.1"/>
    <property type="molecule type" value="Genomic_DNA"/>
</dbReference>
<evidence type="ECO:0000256" key="5">
    <source>
        <dbReference type="ARBA" id="ARBA00023136"/>
    </source>
</evidence>
<evidence type="ECO:0000256" key="6">
    <source>
        <dbReference type="SAM" id="Phobius"/>
    </source>
</evidence>
<feature type="transmembrane region" description="Helical" evidence="6">
    <location>
        <begin position="185"/>
        <end position="205"/>
    </location>
</feature>
<dbReference type="PROSITE" id="PS50850">
    <property type="entry name" value="MFS"/>
    <property type="match status" value="1"/>
</dbReference>
<feature type="transmembrane region" description="Helical" evidence="6">
    <location>
        <begin position="225"/>
        <end position="244"/>
    </location>
</feature>
<evidence type="ECO:0000259" key="7">
    <source>
        <dbReference type="PROSITE" id="PS50850"/>
    </source>
</evidence>
<dbReference type="Pfam" id="PF07690">
    <property type="entry name" value="MFS_1"/>
    <property type="match status" value="1"/>
</dbReference>
<evidence type="ECO:0000256" key="2">
    <source>
        <dbReference type="ARBA" id="ARBA00007520"/>
    </source>
</evidence>
<evidence type="ECO:0000256" key="1">
    <source>
        <dbReference type="ARBA" id="ARBA00004141"/>
    </source>
</evidence>
<keyword evidence="4 6" id="KW-1133">Transmembrane helix</keyword>
<dbReference type="PANTHER" id="PTHR23501:SF193">
    <property type="entry name" value="MULTIDRUG TRANSPORTER, PUTATIVE (AFU_ORTHOLOGUE AFUA_8G00940)-RELATED"/>
    <property type="match status" value="1"/>
</dbReference>
<dbReference type="AlphaFoldDB" id="A0A1B7Y8B5"/>
<evidence type="ECO:0000256" key="3">
    <source>
        <dbReference type="ARBA" id="ARBA00022692"/>
    </source>
</evidence>
<keyword evidence="5 6" id="KW-0472">Membrane</keyword>
<comment type="similarity">
    <text evidence="2">Belongs to the major facilitator superfamily. TCR/Tet family.</text>
</comment>
<dbReference type="InterPro" id="IPR020846">
    <property type="entry name" value="MFS_dom"/>
</dbReference>
<proteinExistence type="inferred from homology"/>
<comment type="caution">
    <text evidence="8">The sequence shown here is derived from an EMBL/GenBank/DDBJ whole genome shotgun (WGS) entry which is preliminary data.</text>
</comment>
<protein>
    <submittedName>
        <fullName evidence="8">Efflux pump</fullName>
    </submittedName>
</protein>
<dbReference type="Gene3D" id="1.20.1250.20">
    <property type="entry name" value="MFS general substrate transporter like domains"/>
    <property type="match status" value="2"/>
</dbReference>
<feature type="domain" description="Major facilitator superfamily (MFS) profile" evidence="7">
    <location>
        <begin position="30"/>
        <end position="521"/>
    </location>
</feature>
<feature type="transmembrane region" description="Helical" evidence="6">
    <location>
        <begin position="256"/>
        <end position="275"/>
    </location>
</feature>
<keyword evidence="3 6" id="KW-0812">Transmembrane</keyword>
<dbReference type="CDD" id="cd17502">
    <property type="entry name" value="MFS_Azr1_MDR_like"/>
    <property type="match status" value="1"/>
</dbReference>
<comment type="subcellular location">
    <subcellularLocation>
        <location evidence="1">Membrane</location>
        <topology evidence="1">Multi-pass membrane protein</topology>
    </subcellularLocation>
</comment>
<reference evidence="9" key="1">
    <citation type="journal article" date="2017" name="BMC Genomics">
        <title>Gapless genome assembly of Colletotrichum higginsianum reveals chromosome structure and association of transposable elements with secondary metabolite gene clusters.</title>
        <authorList>
            <person name="Dallery J.-F."/>
            <person name="Lapalu N."/>
            <person name="Zampounis A."/>
            <person name="Pigne S."/>
            <person name="Luyten I."/>
            <person name="Amselem J."/>
            <person name="Wittenberg A.H.J."/>
            <person name="Zhou S."/>
            <person name="de Queiroz M.V."/>
            <person name="Robin G.P."/>
            <person name="Auger A."/>
            <person name="Hainaut M."/>
            <person name="Henrissat B."/>
            <person name="Kim K.-T."/>
            <person name="Lee Y.-H."/>
            <person name="Lespinet O."/>
            <person name="Schwartz D.C."/>
            <person name="Thon M.R."/>
            <person name="O'Connell R.J."/>
        </authorList>
    </citation>
    <scope>NUCLEOTIDE SEQUENCE [LARGE SCALE GENOMIC DNA]</scope>
    <source>
        <strain evidence="9">IMI 349063</strain>
    </source>
</reference>
<dbReference type="RefSeq" id="XP_018156683.1">
    <property type="nucleotide sequence ID" value="XM_018304660.1"/>
</dbReference>
<evidence type="ECO:0000256" key="4">
    <source>
        <dbReference type="ARBA" id="ARBA00022989"/>
    </source>
</evidence>
<dbReference type="SUPFAM" id="SSF103473">
    <property type="entry name" value="MFS general substrate transporter"/>
    <property type="match status" value="1"/>
</dbReference>
<dbReference type="InterPro" id="IPR036259">
    <property type="entry name" value="MFS_trans_sf"/>
</dbReference>
<dbReference type="InterPro" id="IPR011701">
    <property type="entry name" value="MFS"/>
</dbReference>
<sequence length="543" mass="57870">MDSLSIRSEPLQQEKNVQHEYLQGRALWAAMGGTCLVVFVHFLDGSILGPAIPNITDEFESLHDIGWYGSAYFITNTVFQPIAGKIFTFLPTKWSLIGFILFFEIGSLLCGIASSSAMLILGRAVAGMGGSGLLIGNQTVIAGLAPLEKRPVAAPGMLLGPIVGGIITEYSTWRWSSKILTLVPVFYMNLPIGAVAILLLVFTGIPEQTAKPDWRIVLRGLHHYFDILGCSLCTAATCLLLLVLNIGGDLLPWNSPILIGMFVFSVILFAFFVYWSAHMGHRALMPPSIAKQRVVWSGAATLMFTIGATTVQSYFLPLYFQSVRGESALTGAVYTIPGLPGQILFSLASGFLIGKIGYYLPWALVGTAVHTVACGLLSRFSTATPTPYWILSQFLAGCGRGMSLQSPSIAAQIALPQDQISIASSIVTFGMYLGSALASTAASVAFDNVLRTEVERRVSNAAAADIVLTGGATEFRHVLSGDELASALDAFAGGLRGVFLLATGLSGVSFLFAWGMRSSNAGTQRTEEGNVKETKGVIGDNAN</sequence>
<feature type="transmembrane region" description="Helical" evidence="6">
    <location>
        <begin position="94"/>
        <end position="113"/>
    </location>
</feature>
<organism evidence="8 9">
    <name type="scientific">Colletotrichum higginsianum (strain IMI 349063)</name>
    <name type="common">Crucifer anthracnose fungus</name>
    <dbReference type="NCBI Taxonomy" id="759273"/>
    <lineage>
        <taxon>Eukaryota</taxon>
        <taxon>Fungi</taxon>
        <taxon>Dikarya</taxon>
        <taxon>Ascomycota</taxon>
        <taxon>Pezizomycotina</taxon>
        <taxon>Sordariomycetes</taxon>
        <taxon>Hypocreomycetidae</taxon>
        <taxon>Glomerellales</taxon>
        <taxon>Glomerellaceae</taxon>
        <taxon>Colletotrichum</taxon>
        <taxon>Colletotrichum destructivum species complex</taxon>
    </lineage>
</organism>
<evidence type="ECO:0000313" key="8">
    <source>
        <dbReference type="EMBL" id="OBR08165.1"/>
    </source>
</evidence>
<dbReference type="OrthoDB" id="10021397at2759"/>
<feature type="transmembrane region" description="Helical" evidence="6">
    <location>
        <begin position="125"/>
        <end position="147"/>
    </location>
</feature>
<evidence type="ECO:0000313" key="9">
    <source>
        <dbReference type="Proteomes" id="UP000092177"/>
    </source>
</evidence>
<feature type="transmembrane region" description="Helical" evidence="6">
    <location>
        <begin position="426"/>
        <end position="446"/>
    </location>
</feature>
<gene>
    <name evidence="8" type="ORF">CH63R_09686</name>
</gene>
<dbReference type="Proteomes" id="UP000092177">
    <property type="component" value="Chromosome 6"/>
</dbReference>
<feature type="transmembrane region" description="Helical" evidence="6">
    <location>
        <begin position="295"/>
        <end position="320"/>
    </location>
</feature>
<feature type="transmembrane region" description="Helical" evidence="6">
    <location>
        <begin position="332"/>
        <end position="353"/>
    </location>
</feature>
<dbReference type="KEGG" id="chig:CH63R_09686"/>
<feature type="transmembrane region" description="Helical" evidence="6">
    <location>
        <begin position="21"/>
        <end position="43"/>
    </location>
</feature>